<accession>A0A8X6R0Z9</accession>
<dbReference type="AlphaFoldDB" id="A0A8X6R0Z9"/>
<dbReference type="Proteomes" id="UP000887159">
    <property type="component" value="Unassembled WGS sequence"/>
</dbReference>
<name>A0A8X6R0Z9_TRICX</name>
<proteinExistence type="predicted"/>
<sequence length="121" mass="13071">MQKSCSQGKEVHCDVDDSTATPRLPTFEERSLDVAASTSGNDRELQTVSNGTSGHRMNLLGLHDPSLPWAQSTCHRGQWCNEVGVIGLLSLSFPRASSDDRSASTHSYLVSSDTLTDFSEG</sequence>
<gene>
    <name evidence="2" type="ORF">TNCV_2562821</name>
</gene>
<organism evidence="2 3">
    <name type="scientific">Trichonephila clavipes</name>
    <name type="common">Golden silk orbweaver</name>
    <name type="synonym">Nephila clavipes</name>
    <dbReference type="NCBI Taxonomy" id="2585209"/>
    <lineage>
        <taxon>Eukaryota</taxon>
        <taxon>Metazoa</taxon>
        <taxon>Ecdysozoa</taxon>
        <taxon>Arthropoda</taxon>
        <taxon>Chelicerata</taxon>
        <taxon>Arachnida</taxon>
        <taxon>Araneae</taxon>
        <taxon>Araneomorphae</taxon>
        <taxon>Entelegynae</taxon>
        <taxon>Araneoidea</taxon>
        <taxon>Nephilidae</taxon>
        <taxon>Trichonephila</taxon>
    </lineage>
</organism>
<protein>
    <submittedName>
        <fullName evidence="2">Uncharacterized protein</fullName>
    </submittedName>
</protein>
<evidence type="ECO:0000313" key="2">
    <source>
        <dbReference type="EMBL" id="GFX86393.1"/>
    </source>
</evidence>
<reference evidence="2" key="1">
    <citation type="submission" date="2020-08" db="EMBL/GenBank/DDBJ databases">
        <title>Multicomponent nature underlies the extraordinary mechanical properties of spider dragline silk.</title>
        <authorList>
            <person name="Kono N."/>
            <person name="Nakamura H."/>
            <person name="Mori M."/>
            <person name="Yoshida Y."/>
            <person name="Ohtoshi R."/>
            <person name="Malay A.D."/>
            <person name="Moran D.A.P."/>
            <person name="Tomita M."/>
            <person name="Numata K."/>
            <person name="Arakawa K."/>
        </authorList>
    </citation>
    <scope>NUCLEOTIDE SEQUENCE</scope>
</reference>
<comment type="caution">
    <text evidence="2">The sequence shown here is derived from an EMBL/GenBank/DDBJ whole genome shotgun (WGS) entry which is preliminary data.</text>
</comment>
<feature type="compositionally biased region" description="Polar residues" evidence="1">
    <location>
        <begin position="36"/>
        <end position="53"/>
    </location>
</feature>
<dbReference type="EMBL" id="BMAU01021007">
    <property type="protein sequence ID" value="GFX86393.1"/>
    <property type="molecule type" value="Genomic_DNA"/>
</dbReference>
<evidence type="ECO:0000256" key="1">
    <source>
        <dbReference type="SAM" id="MobiDB-lite"/>
    </source>
</evidence>
<feature type="region of interest" description="Disordered" evidence="1">
    <location>
        <begin position="1"/>
        <end position="53"/>
    </location>
</feature>
<keyword evidence="3" id="KW-1185">Reference proteome</keyword>
<evidence type="ECO:0000313" key="3">
    <source>
        <dbReference type="Proteomes" id="UP000887159"/>
    </source>
</evidence>